<feature type="compositionally biased region" description="Polar residues" evidence="1">
    <location>
        <begin position="132"/>
        <end position="147"/>
    </location>
</feature>
<feature type="compositionally biased region" description="Basic and acidic residues" evidence="1">
    <location>
        <begin position="189"/>
        <end position="205"/>
    </location>
</feature>
<protein>
    <submittedName>
        <fullName evidence="3">Regulation of nuclear pre-mRNA domain-containing protein 1B</fullName>
    </submittedName>
</protein>
<sequence length="289" mass="32542">MSAFSTAVFVKKLGELNNTTPSIQTLSLWLIHHRKHASTIVQTWKKEVLRAPSKKKLTMMYLANDVIQNSKKKGTEFNLAFAPELPSVYRHLGGTSLDEKTESGVVRLLNVWQERGVFTSLQISGFRTAFETGSKSPSMSPAISPNMSPDGLFKEPPPKKKKLPAKSPLAEEPKKPEAGGKPPDGPPPPREHDGQKSQDQPDQKKHHEHKKHHEERKRHEERRKSSEERRKSSEDRKKPEVKEVEVEGHKEVHVMLSPHSPVRDPPEPSELITALQDLENSASSDCCHP</sequence>
<feature type="region of interest" description="Disordered" evidence="1">
    <location>
        <begin position="132"/>
        <end position="270"/>
    </location>
</feature>
<feature type="compositionally biased region" description="Basic and acidic residues" evidence="1">
    <location>
        <begin position="169"/>
        <end position="178"/>
    </location>
</feature>
<comment type="caution">
    <text evidence="3">The sequence shown here is derived from an EMBL/GenBank/DDBJ whole genome shotgun (WGS) entry which is preliminary data.</text>
</comment>
<evidence type="ECO:0000259" key="2">
    <source>
        <dbReference type="PROSITE" id="PS51391"/>
    </source>
</evidence>
<evidence type="ECO:0000313" key="4">
    <source>
        <dbReference type="Proteomes" id="UP000440578"/>
    </source>
</evidence>
<accession>A0A6A4W5C4</accession>
<evidence type="ECO:0000256" key="1">
    <source>
        <dbReference type="SAM" id="MobiDB-lite"/>
    </source>
</evidence>
<dbReference type="GO" id="GO:0000993">
    <property type="term" value="F:RNA polymerase II complex binding"/>
    <property type="evidence" value="ECO:0007669"/>
    <property type="project" value="TreeGrafter"/>
</dbReference>
<gene>
    <name evidence="3" type="primary">Rprd1b</name>
    <name evidence="3" type="ORF">FJT64_003734</name>
</gene>
<feature type="compositionally biased region" description="Basic and acidic residues" evidence="1">
    <location>
        <begin position="222"/>
        <end position="253"/>
    </location>
</feature>
<feature type="compositionally biased region" description="Basic residues" evidence="1">
    <location>
        <begin position="206"/>
        <end position="221"/>
    </location>
</feature>
<proteinExistence type="predicted"/>
<dbReference type="SUPFAM" id="SSF48464">
    <property type="entry name" value="ENTH/VHS domain"/>
    <property type="match status" value="1"/>
</dbReference>
<name>A0A6A4W5C4_AMPAM</name>
<dbReference type="CDD" id="cd17002">
    <property type="entry name" value="CID_RPRD1"/>
    <property type="match status" value="1"/>
</dbReference>
<organism evidence="3 4">
    <name type="scientific">Amphibalanus amphitrite</name>
    <name type="common">Striped barnacle</name>
    <name type="synonym">Balanus amphitrite</name>
    <dbReference type="NCBI Taxonomy" id="1232801"/>
    <lineage>
        <taxon>Eukaryota</taxon>
        <taxon>Metazoa</taxon>
        <taxon>Ecdysozoa</taxon>
        <taxon>Arthropoda</taxon>
        <taxon>Crustacea</taxon>
        <taxon>Multicrustacea</taxon>
        <taxon>Cirripedia</taxon>
        <taxon>Thoracica</taxon>
        <taxon>Thoracicalcarea</taxon>
        <taxon>Balanomorpha</taxon>
        <taxon>Balanoidea</taxon>
        <taxon>Balanidae</taxon>
        <taxon>Amphibalaninae</taxon>
        <taxon>Amphibalanus</taxon>
    </lineage>
</organism>
<dbReference type="EMBL" id="VIIS01001400">
    <property type="protein sequence ID" value="KAF0298964.1"/>
    <property type="molecule type" value="Genomic_DNA"/>
</dbReference>
<dbReference type="PROSITE" id="PS51391">
    <property type="entry name" value="CID"/>
    <property type="match status" value="1"/>
</dbReference>
<dbReference type="PANTHER" id="PTHR12460">
    <property type="entry name" value="CYCLIN-DEPENDENT KINASE INHIBITOR-RELATED PROTEIN"/>
    <property type="match status" value="1"/>
</dbReference>
<keyword evidence="4" id="KW-1185">Reference proteome</keyword>
<dbReference type="OrthoDB" id="10069473at2759"/>
<dbReference type="SMART" id="SM00582">
    <property type="entry name" value="RPR"/>
    <property type="match status" value="1"/>
</dbReference>
<dbReference type="Proteomes" id="UP000440578">
    <property type="component" value="Unassembled WGS sequence"/>
</dbReference>
<dbReference type="Gene3D" id="1.25.40.90">
    <property type="match status" value="1"/>
</dbReference>
<evidence type="ECO:0000313" key="3">
    <source>
        <dbReference type="EMBL" id="KAF0298964.1"/>
    </source>
</evidence>
<dbReference type="InterPro" id="IPR008942">
    <property type="entry name" value="ENTH_VHS"/>
</dbReference>
<reference evidence="3 4" key="1">
    <citation type="submission" date="2019-07" db="EMBL/GenBank/DDBJ databases">
        <title>Draft genome assembly of a fouling barnacle, Amphibalanus amphitrite (Darwin, 1854): The first reference genome for Thecostraca.</title>
        <authorList>
            <person name="Kim W."/>
        </authorList>
    </citation>
    <scope>NUCLEOTIDE SEQUENCE [LARGE SCALE GENOMIC DNA]</scope>
    <source>
        <strain evidence="3">SNU_AA5</strain>
        <tissue evidence="3">Soma without cirri and trophi</tissue>
    </source>
</reference>
<dbReference type="GO" id="GO:0031124">
    <property type="term" value="P:mRNA 3'-end processing"/>
    <property type="evidence" value="ECO:0007669"/>
    <property type="project" value="TreeGrafter"/>
</dbReference>
<dbReference type="AlphaFoldDB" id="A0A6A4W5C4"/>
<dbReference type="Pfam" id="PF04818">
    <property type="entry name" value="CID"/>
    <property type="match status" value="1"/>
</dbReference>
<feature type="domain" description="CID" evidence="2">
    <location>
        <begin position="1"/>
        <end position="134"/>
    </location>
</feature>
<dbReference type="InterPro" id="IPR006569">
    <property type="entry name" value="CID_dom"/>
</dbReference>
<dbReference type="PANTHER" id="PTHR12460:SF0">
    <property type="entry name" value="CID DOMAIN-CONTAINING PROTEIN-RELATED"/>
    <property type="match status" value="1"/>
</dbReference>